<feature type="transmembrane region" description="Helical" evidence="1">
    <location>
        <begin position="6"/>
        <end position="34"/>
    </location>
</feature>
<dbReference type="STRING" id="1641875.XM53_10365"/>
<evidence type="ECO:0000313" key="2">
    <source>
        <dbReference type="EMBL" id="KRS12493.1"/>
    </source>
</evidence>
<gene>
    <name evidence="2" type="ORF">XM53_10365</name>
</gene>
<keyword evidence="1" id="KW-1133">Transmembrane helix</keyword>
<sequence length="174" mass="18110">MAVVLGWVVFALSGLVVSSSLAAGLALVAAVLVGVLWRDTVAVNGAVAVLAPVGIMLPALALRHVAVSLGWDVPGFSGVEIAVLLCAYVAFLACAFGVIPVDVYRYGYAPWPVAGMVLAVCVYALVTGNWFLAGVAVLGQLAWVMGWGSSNWFDMVLHVLLVPVAVVVLVMRVF</sequence>
<proteinExistence type="predicted"/>
<accession>A0A0T5NU89</accession>
<name>A0A0T5NU89_9RHOB</name>
<keyword evidence="3" id="KW-1185">Reference proteome</keyword>
<organism evidence="2 3">
    <name type="scientific">Roseovarius atlanticus</name>
    <dbReference type="NCBI Taxonomy" id="1641875"/>
    <lineage>
        <taxon>Bacteria</taxon>
        <taxon>Pseudomonadati</taxon>
        <taxon>Pseudomonadota</taxon>
        <taxon>Alphaproteobacteria</taxon>
        <taxon>Rhodobacterales</taxon>
        <taxon>Roseobacteraceae</taxon>
        <taxon>Roseovarius</taxon>
    </lineage>
</organism>
<evidence type="ECO:0000313" key="3">
    <source>
        <dbReference type="Proteomes" id="UP000051295"/>
    </source>
</evidence>
<feature type="transmembrane region" description="Helical" evidence="1">
    <location>
        <begin position="41"/>
        <end position="61"/>
    </location>
</feature>
<keyword evidence="1" id="KW-0812">Transmembrane</keyword>
<feature type="transmembrane region" description="Helical" evidence="1">
    <location>
        <begin position="155"/>
        <end position="173"/>
    </location>
</feature>
<feature type="transmembrane region" description="Helical" evidence="1">
    <location>
        <begin position="81"/>
        <end position="101"/>
    </location>
</feature>
<evidence type="ECO:0000256" key="1">
    <source>
        <dbReference type="SAM" id="Phobius"/>
    </source>
</evidence>
<dbReference type="AlphaFoldDB" id="A0A0T5NU89"/>
<comment type="caution">
    <text evidence="2">The sequence shown here is derived from an EMBL/GenBank/DDBJ whole genome shotgun (WGS) entry which is preliminary data.</text>
</comment>
<reference evidence="2 3" key="1">
    <citation type="submission" date="2015-04" db="EMBL/GenBank/DDBJ databases">
        <title>The draft genome sequence of Roseovarius sp.R12b.</title>
        <authorList>
            <person name="Li G."/>
            <person name="Lai Q."/>
            <person name="Shao Z."/>
            <person name="Yan P."/>
        </authorList>
    </citation>
    <scope>NUCLEOTIDE SEQUENCE [LARGE SCALE GENOMIC DNA]</scope>
    <source>
        <strain evidence="2 3">R12B</strain>
    </source>
</reference>
<protein>
    <submittedName>
        <fullName evidence="2">Uncharacterized protein</fullName>
    </submittedName>
</protein>
<dbReference type="PATRIC" id="fig|1641875.4.peg.4492"/>
<feature type="transmembrane region" description="Helical" evidence="1">
    <location>
        <begin position="113"/>
        <end position="143"/>
    </location>
</feature>
<dbReference type="Proteomes" id="UP000051295">
    <property type="component" value="Unassembled WGS sequence"/>
</dbReference>
<dbReference type="EMBL" id="LAXJ01000009">
    <property type="protein sequence ID" value="KRS12493.1"/>
    <property type="molecule type" value="Genomic_DNA"/>
</dbReference>
<keyword evidence="1" id="KW-0472">Membrane</keyword>